<dbReference type="AlphaFoldDB" id="M1VFJ8"/>
<feature type="binding site" evidence="11">
    <location>
        <position position="77"/>
    </location>
    <ligand>
        <name>S-adenosyl-L-methionine</name>
        <dbReference type="ChEBI" id="CHEBI:59789"/>
    </ligand>
</feature>
<evidence type="ECO:0000256" key="6">
    <source>
        <dbReference type="ARBA" id="ARBA00022884"/>
    </source>
</evidence>
<reference evidence="15 16" key="1">
    <citation type="journal article" date="2004" name="Nature">
        <title>Genome sequence of the ultrasmall unicellular red alga Cyanidioschyzon merolae 10D.</title>
        <authorList>
            <person name="Matsuzaki M."/>
            <person name="Misumi O."/>
            <person name="Shin-i T."/>
            <person name="Maruyama S."/>
            <person name="Takahara M."/>
            <person name="Miyagishima S."/>
            <person name="Mori T."/>
            <person name="Nishida K."/>
            <person name="Yagisawa F."/>
            <person name="Nishida K."/>
            <person name="Yoshida Y."/>
            <person name="Nishimura Y."/>
            <person name="Nakao S."/>
            <person name="Kobayashi T."/>
            <person name="Momoyama Y."/>
            <person name="Higashiyama T."/>
            <person name="Minoda A."/>
            <person name="Sano M."/>
            <person name="Nomoto H."/>
            <person name="Oishi K."/>
            <person name="Hayashi H."/>
            <person name="Ohta F."/>
            <person name="Nishizaka S."/>
            <person name="Haga S."/>
            <person name="Miura S."/>
            <person name="Morishita T."/>
            <person name="Kabeya Y."/>
            <person name="Terasawa K."/>
            <person name="Suzuki Y."/>
            <person name="Ishii Y."/>
            <person name="Asakawa S."/>
            <person name="Takano H."/>
            <person name="Ohta N."/>
            <person name="Kuroiwa H."/>
            <person name="Tanaka K."/>
            <person name="Shimizu N."/>
            <person name="Sugano S."/>
            <person name="Sato N."/>
            <person name="Nozaki H."/>
            <person name="Ogasawara N."/>
            <person name="Kohara Y."/>
            <person name="Kuroiwa T."/>
        </authorList>
    </citation>
    <scope>NUCLEOTIDE SEQUENCE [LARGE SCALE GENOMIC DNA]</scope>
    <source>
        <strain evidence="15 16">10D</strain>
    </source>
</reference>
<feature type="binding site" evidence="12">
    <location>
        <begin position="33"/>
        <end position="34"/>
    </location>
    <ligand>
        <name>mRNA</name>
        <dbReference type="ChEBI" id="CHEBI:33699"/>
    </ligand>
</feature>
<keyword evidence="2 10" id="KW-0489">Methyltransferase</keyword>
<organism evidence="15 16">
    <name type="scientific">Cyanidioschyzon merolae (strain NIES-3377 / 10D)</name>
    <name type="common">Unicellular red alga</name>
    <dbReference type="NCBI Taxonomy" id="280699"/>
    <lineage>
        <taxon>Eukaryota</taxon>
        <taxon>Rhodophyta</taxon>
        <taxon>Bangiophyceae</taxon>
        <taxon>Cyanidiales</taxon>
        <taxon>Cyanidiaceae</taxon>
        <taxon>Cyanidioschyzon</taxon>
    </lineage>
</organism>
<evidence type="ECO:0000256" key="11">
    <source>
        <dbReference type="PIRSR" id="PIRSR028762-1"/>
    </source>
</evidence>
<evidence type="ECO:0000313" key="15">
    <source>
        <dbReference type="EMBL" id="BAM81742.1"/>
    </source>
</evidence>
<comment type="catalytic activity">
    <reaction evidence="9">
        <text>a 5'-end (5'-triphosphoguanosine)-ribonucleoside in mRNA + S-adenosyl-L-methionine = a 5'-end (N(7)-methyl 5'-triphosphoguanosine)-ribonucleoside in mRNA + S-adenosyl-L-homocysteine</text>
        <dbReference type="Rhea" id="RHEA:67008"/>
        <dbReference type="Rhea" id="RHEA-COMP:17166"/>
        <dbReference type="Rhea" id="RHEA-COMP:17167"/>
        <dbReference type="ChEBI" id="CHEBI:57856"/>
        <dbReference type="ChEBI" id="CHEBI:59789"/>
        <dbReference type="ChEBI" id="CHEBI:156461"/>
        <dbReference type="ChEBI" id="CHEBI:167617"/>
        <dbReference type="EC" id="2.1.1.56"/>
    </reaction>
</comment>
<sequence length="373" mass="41600">MDQALVAEHYNRRKDEGKEGRKSSRIIRLRNLNNWIKAVLIGLHSRPGCVVLDLACGKGGDLLKFARAQVSHWVGVDHARVSLEHAVQRYNDLGPKQRSFPAHFLCGDVFGVDLEANLDLEWPAFDLVSCQFAVHYAFESEQRVRQMLHNVTCRLKPGGFFIGTTPDANVLVSKLRAASGLSFGNSIYRISFENSSQSIDADGTSADLGNLEHDPAPTLETATSAAKRFPPSRPFGIRYHFTLDENVEDCPEYLVHFPTFERIAAEYDLELLLRMNFHAFVNAFALQADAPARFRDLFQRMQVLDPESGTISPEEWDAAYLYLVFAFRKRGQGPSAATERHAPVQTEQAAPLDPQLSIRDLSAPSKPGNSGDT</sequence>
<keyword evidence="4 10" id="KW-0808">Transferase</keyword>
<proteinExistence type="inferred from homology"/>
<dbReference type="PANTHER" id="PTHR12189:SF2">
    <property type="entry name" value="MRNA CAP GUANINE-N7 METHYLTRANSFERASE"/>
    <property type="match status" value="1"/>
</dbReference>
<comment type="subcellular location">
    <subcellularLocation>
        <location evidence="1 10">Nucleus</location>
    </subcellularLocation>
</comment>
<dbReference type="InterPro" id="IPR016899">
    <property type="entry name" value="mRNA_G-N7_MeTrfase_euk"/>
</dbReference>
<keyword evidence="3 10" id="KW-0507">mRNA processing</keyword>
<dbReference type="STRING" id="280699.M1VFJ8"/>
<feature type="domain" description="MRNA cap 0 methyltransferase" evidence="14">
    <location>
        <begin position="24"/>
        <end position="330"/>
    </location>
</feature>
<gene>
    <name evidence="15" type="ORF">CYME_CMP091C</name>
</gene>
<dbReference type="Gramene" id="CMP091CT">
    <property type="protein sequence ID" value="CMP091CT"/>
    <property type="gene ID" value="CMP091C"/>
</dbReference>
<evidence type="ECO:0000256" key="9">
    <source>
        <dbReference type="ARBA" id="ARBA00044712"/>
    </source>
</evidence>
<evidence type="ECO:0000259" key="14">
    <source>
        <dbReference type="PROSITE" id="PS51562"/>
    </source>
</evidence>
<dbReference type="Pfam" id="PF03291">
    <property type="entry name" value="mRNA_G-N7_MeTrfase"/>
    <property type="match status" value="2"/>
</dbReference>
<dbReference type="InterPro" id="IPR039753">
    <property type="entry name" value="RG7MT1"/>
</dbReference>
<dbReference type="InterPro" id="IPR029063">
    <property type="entry name" value="SAM-dependent_MTases_sf"/>
</dbReference>
<evidence type="ECO:0000256" key="13">
    <source>
        <dbReference type="SAM" id="MobiDB-lite"/>
    </source>
</evidence>
<feature type="site" description="mRNA cap binding" evidence="12">
    <location>
        <position position="135"/>
    </location>
</feature>
<keyword evidence="16" id="KW-1185">Reference proteome</keyword>
<evidence type="ECO:0000256" key="10">
    <source>
        <dbReference type="PIRNR" id="PIRNR028762"/>
    </source>
</evidence>
<dbReference type="PIRSF" id="PIRSF028762">
    <property type="entry name" value="ABD1"/>
    <property type="match status" value="1"/>
</dbReference>
<dbReference type="GO" id="GO:0005634">
    <property type="term" value="C:nucleus"/>
    <property type="evidence" value="ECO:0007669"/>
    <property type="project" value="UniProtKB-SubCell"/>
</dbReference>
<feature type="region of interest" description="Disordered" evidence="13">
    <location>
        <begin position="335"/>
        <end position="373"/>
    </location>
</feature>
<feature type="binding site" evidence="11">
    <location>
        <position position="37"/>
    </location>
    <ligand>
        <name>S-adenosyl-L-methionine</name>
        <dbReference type="ChEBI" id="CHEBI:59789"/>
    </ligand>
</feature>
<feature type="site" description="mRNA cap binding" evidence="12">
    <location>
        <position position="252"/>
    </location>
</feature>
<dbReference type="OrthoDB" id="10248867at2759"/>
<dbReference type="EMBL" id="AP006498">
    <property type="protein sequence ID" value="BAM81742.1"/>
    <property type="molecule type" value="Genomic_DNA"/>
</dbReference>
<dbReference type="Gene3D" id="3.40.50.150">
    <property type="entry name" value="Vaccinia Virus protein VP39"/>
    <property type="match status" value="1"/>
</dbReference>
<dbReference type="PROSITE" id="PS51562">
    <property type="entry name" value="RNA_CAP0_MT"/>
    <property type="match status" value="1"/>
</dbReference>
<evidence type="ECO:0000313" key="16">
    <source>
        <dbReference type="Proteomes" id="UP000007014"/>
    </source>
</evidence>
<dbReference type="Proteomes" id="UP000007014">
    <property type="component" value="Chromosome 16"/>
</dbReference>
<name>M1VFJ8_CYAM1</name>
<evidence type="ECO:0000256" key="8">
    <source>
        <dbReference type="ARBA" id="ARBA00023242"/>
    </source>
</evidence>
<reference evidence="15 16" key="2">
    <citation type="journal article" date="2007" name="BMC Biol.">
        <title>A 100%-complete sequence reveals unusually simple genomic features in the hot-spring red alga Cyanidioschyzon merolae.</title>
        <authorList>
            <person name="Nozaki H."/>
            <person name="Takano H."/>
            <person name="Misumi O."/>
            <person name="Terasawa K."/>
            <person name="Matsuzaki M."/>
            <person name="Maruyama S."/>
            <person name="Nishida K."/>
            <person name="Yagisawa F."/>
            <person name="Yoshida Y."/>
            <person name="Fujiwara T."/>
            <person name="Takio S."/>
            <person name="Tamura K."/>
            <person name="Chung S.J."/>
            <person name="Nakamura S."/>
            <person name="Kuroiwa H."/>
            <person name="Tanaka K."/>
            <person name="Sato N."/>
            <person name="Kuroiwa T."/>
        </authorList>
    </citation>
    <scope>NUCLEOTIDE SEQUENCE [LARGE SCALE GENOMIC DNA]</scope>
    <source>
        <strain evidence="15 16">10D</strain>
    </source>
</reference>
<dbReference type="EC" id="2.1.1.56" evidence="10"/>
<comment type="similarity">
    <text evidence="10">Belongs to the class I-like SAM-binding methyltransferase superfamily. mRNA cap 0 methyltransferase family.</text>
</comment>
<dbReference type="KEGG" id="cme:CYME_CMP091C"/>
<dbReference type="InterPro" id="IPR004971">
    <property type="entry name" value="mRNA_G-N7_MeTrfase_dom"/>
</dbReference>
<feature type="site" description="mRNA cap binding" evidence="12">
    <location>
        <position position="58"/>
    </location>
</feature>
<dbReference type="RefSeq" id="XP_005537778.1">
    <property type="nucleotide sequence ID" value="XM_005537721.1"/>
</dbReference>
<evidence type="ECO:0000256" key="1">
    <source>
        <dbReference type="ARBA" id="ARBA00004123"/>
    </source>
</evidence>
<keyword evidence="5 10" id="KW-0949">S-adenosyl-L-methionine</keyword>
<evidence type="ECO:0000256" key="3">
    <source>
        <dbReference type="ARBA" id="ARBA00022664"/>
    </source>
</evidence>
<dbReference type="SUPFAM" id="SSF53335">
    <property type="entry name" value="S-adenosyl-L-methionine-dependent methyltransferases"/>
    <property type="match status" value="1"/>
</dbReference>
<keyword evidence="7 10" id="KW-0506">mRNA capping</keyword>
<feature type="binding site" evidence="11">
    <location>
        <position position="136"/>
    </location>
    <ligand>
        <name>S-adenosyl-L-methionine</name>
        <dbReference type="ChEBI" id="CHEBI:59789"/>
    </ligand>
</feature>
<evidence type="ECO:0000256" key="4">
    <source>
        <dbReference type="ARBA" id="ARBA00022679"/>
    </source>
</evidence>
<feature type="site" description="mRNA cap binding" evidence="12">
    <location>
        <position position="89"/>
    </location>
</feature>
<dbReference type="OMA" id="LITGDCF"/>
<feature type="binding site" evidence="11">
    <location>
        <position position="55"/>
    </location>
    <ligand>
        <name>S-adenosyl-L-methionine</name>
        <dbReference type="ChEBI" id="CHEBI:59789"/>
    </ligand>
</feature>
<dbReference type="eggNOG" id="KOG1975">
    <property type="taxonomic scope" value="Eukaryota"/>
</dbReference>
<keyword evidence="6 10" id="KW-0694">RNA-binding</keyword>
<feature type="site" description="mRNA cap binding" evidence="12">
    <location>
        <position position="322"/>
    </location>
</feature>
<feature type="binding site" evidence="11">
    <location>
        <position position="108"/>
    </location>
    <ligand>
        <name>S-adenosyl-L-methionine</name>
        <dbReference type="ChEBI" id="CHEBI:59789"/>
    </ligand>
</feature>
<evidence type="ECO:0000256" key="2">
    <source>
        <dbReference type="ARBA" id="ARBA00022603"/>
    </source>
</evidence>
<feature type="site" description="mRNA cap binding" evidence="12">
    <location>
        <position position="64"/>
    </location>
</feature>
<dbReference type="CDD" id="cd02440">
    <property type="entry name" value="AdoMet_MTases"/>
    <property type="match status" value="1"/>
</dbReference>
<dbReference type="HOGENOM" id="CLU_020346_1_0_1"/>
<evidence type="ECO:0000256" key="12">
    <source>
        <dbReference type="PIRSR" id="PIRSR028762-2"/>
    </source>
</evidence>
<dbReference type="PANTHER" id="PTHR12189">
    <property type="entry name" value="MRNA GUANINE-7- METHYLTRANSFERASE"/>
    <property type="match status" value="1"/>
</dbReference>
<dbReference type="GO" id="GO:0003723">
    <property type="term" value="F:RNA binding"/>
    <property type="evidence" value="ECO:0007669"/>
    <property type="project" value="UniProtKB-KW"/>
</dbReference>
<accession>M1VFJ8</accession>
<evidence type="ECO:0000256" key="5">
    <source>
        <dbReference type="ARBA" id="ARBA00022691"/>
    </source>
</evidence>
<protein>
    <recommendedName>
        <fullName evidence="10">mRNA cap guanine-N(7) methyltransferase</fullName>
        <ecNumber evidence="10">2.1.1.56</ecNumber>
    </recommendedName>
    <alternativeName>
        <fullName evidence="10">mRNA (guanine-N(7))-methyltransferase</fullName>
    </alternativeName>
    <alternativeName>
        <fullName evidence="10">mRNA cap methyltransferase</fullName>
    </alternativeName>
</protein>
<evidence type="ECO:0000256" key="7">
    <source>
        <dbReference type="ARBA" id="ARBA00023042"/>
    </source>
</evidence>
<keyword evidence="8 10" id="KW-0539">Nucleus</keyword>
<dbReference type="GO" id="GO:0004482">
    <property type="term" value="F:mRNA 5'-cap (guanine-N7-)-methyltransferase activity"/>
    <property type="evidence" value="ECO:0007669"/>
    <property type="project" value="UniProtKB-EC"/>
</dbReference>
<feature type="binding site" evidence="11">
    <location>
        <position position="131"/>
    </location>
    <ligand>
        <name>S-adenosyl-L-methionine</name>
        <dbReference type="ChEBI" id="CHEBI:59789"/>
    </ligand>
</feature>
<dbReference type="GeneID" id="16996012"/>